<dbReference type="EMBL" id="CP002016">
    <property type="protein sequence ID" value="ADG20599.1"/>
    <property type="molecule type" value="Genomic_DNA"/>
</dbReference>
<dbReference type="GeneID" id="301097816"/>
<reference evidence="1 2" key="2">
    <citation type="journal article" date="2012" name="J. Bacteriol.">
        <title>Genome Sequences of Burkholderia sp. Strains CCGE1002 and H160, Isolated from Legume Nodules in Mexico and Brazil.</title>
        <authorList>
            <person name="Ormeno-Orrillo E."/>
            <person name="Rogel M.A."/>
            <person name="Chueire L.M."/>
            <person name="Tiedje J.M."/>
            <person name="Martinez-Romero E."/>
            <person name="Hungria M."/>
        </authorList>
    </citation>
    <scope>NUCLEOTIDE SEQUENCE [LARGE SCALE GENOMIC DNA]</scope>
    <source>
        <strain evidence="1 2">CCGE1002</strain>
        <plasmid evidence="2">pBC201</plasmid>
    </source>
</reference>
<dbReference type="RefSeq" id="WP_013094384.1">
    <property type="nucleotide sequence ID" value="NC_014120.1"/>
</dbReference>
<protein>
    <submittedName>
        <fullName evidence="1">Uncharacterized protein</fullName>
    </submittedName>
</protein>
<gene>
    <name evidence="1" type="ordered locus">BC1002_6770</name>
</gene>
<dbReference type="AlphaFoldDB" id="D5WNX6"/>
<keyword evidence="1" id="KW-0614">Plasmid</keyword>
<sequence>MNEKFRMKLVIDEVTTPALHARLSAAGSARQRATILRLLAESALQGAGTPDSRPVAMSEASDTLASRLHSASSLAAIESSSEARQSVGRTEQPVNEAEAKEAHNVEDIADQFAAFL</sequence>
<dbReference type="KEGG" id="bge:BC1002_6770"/>
<accession>D5WNX6</accession>
<organism evidence="1 2">
    <name type="scientific">Paraburkholderia atlantica</name>
    <dbReference type="NCBI Taxonomy" id="2654982"/>
    <lineage>
        <taxon>Bacteria</taxon>
        <taxon>Pseudomonadati</taxon>
        <taxon>Pseudomonadota</taxon>
        <taxon>Betaproteobacteria</taxon>
        <taxon>Burkholderiales</taxon>
        <taxon>Burkholderiaceae</taxon>
        <taxon>Paraburkholderia</taxon>
    </lineage>
</organism>
<name>D5WNX6_PARAM</name>
<geneLocation type="plasmid" evidence="1 2">
    <name>pBC201</name>
</geneLocation>
<evidence type="ECO:0000313" key="1">
    <source>
        <dbReference type="EMBL" id="ADG20599.1"/>
    </source>
</evidence>
<dbReference type="Proteomes" id="UP000002190">
    <property type="component" value="Plasmid pBC201"/>
</dbReference>
<reference evidence="2" key="1">
    <citation type="submission" date="2010-04" db="EMBL/GenBank/DDBJ databases">
        <title>Complete sequence of plasmid 1 of Burkholderia sp. CCGE1002.</title>
        <authorList>
            <consortium name="US DOE Joint Genome Institute"/>
            <person name="Lucas S."/>
            <person name="Copeland A."/>
            <person name="Lapidus A."/>
            <person name="Cheng J.-F."/>
            <person name="Bruce D."/>
            <person name="Goodwin L."/>
            <person name="Pitluck S."/>
            <person name="Chertkov O."/>
            <person name="Detter J.C."/>
            <person name="Han C."/>
            <person name="Tapia R."/>
            <person name="Land M."/>
            <person name="Hauser L."/>
            <person name="Kyrpides N."/>
            <person name="Ovchinnikova G."/>
            <person name="Martinez-Romero E."/>
            <person name="Hernandez M.A.R."/>
            <person name="Tiedje J.M."/>
            <person name="Woyke T."/>
        </authorList>
    </citation>
    <scope>NUCLEOTIDE SEQUENCE [LARGE SCALE GENOMIC DNA]</scope>
    <source>
        <strain evidence="2">CCGE1002</strain>
        <plasmid evidence="2">pBC201</plasmid>
    </source>
</reference>
<dbReference type="HOGENOM" id="CLU_2092236_0_0_4"/>
<evidence type="ECO:0000313" key="2">
    <source>
        <dbReference type="Proteomes" id="UP000002190"/>
    </source>
</evidence>
<dbReference type="eggNOG" id="ENOG5030XGK">
    <property type="taxonomic scope" value="Bacteria"/>
</dbReference>
<proteinExistence type="predicted"/>